<feature type="domain" description="Reverse transcriptase" evidence="3">
    <location>
        <begin position="1"/>
        <end position="120"/>
    </location>
</feature>
<dbReference type="InterPro" id="IPR043502">
    <property type="entry name" value="DNA/RNA_pol_sf"/>
</dbReference>
<feature type="non-terminal residue" evidence="4">
    <location>
        <position position="212"/>
    </location>
</feature>
<dbReference type="AlphaFoldDB" id="A0A852K8C2"/>
<dbReference type="PANTHER" id="PTHR33064:SF37">
    <property type="entry name" value="RIBONUCLEASE H"/>
    <property type="match status" value="1"/>
</dbReference>
<dbReference type="EMBL" id="WBNQ01602089">
    <property type="protein sequence ID" value="NXX72937.1"/>
    <property type="molecule type" value="Genomic_DNA"/>
</dbReference>
<dbReference type="Proteomes" id="UP000618746">
    <property type="component" value="Unassembled WGS sequence"/>
</dbReference>
<protein>
    <recommendedName>
        <fullName evidence="2">ribonuclease H</fullName>
        <ecNumber evidence="2">3.1.26.4</ecNumber>
    </recommendedName>
</protein>
<dbReference type="EC" id="3.1.26.4" evidence="2"/>
<organism evidence="4 5">
    <name type="scientific">Spizella passerina</name>
    <name type="common">Chipping sparrow</name>
    <dbReference type="NCBI Taxonomy" id="40210"/>
    <lineage>
        <taxon>Eukaryota</taxon>
        <taxon>Metazoa</taxon>
        <taxon>Chordata</taxon>
        <taxon>Craniata</taxon>
        <taxon>Vertebrata</taxon>
        <taxon>Euteleostomi</taxon>
        <taxon>Archelosauria</taxon>
        <taxon>Archosauria</taxon>
        <taxon>Dinosauria</taxon>
        <taxon>Saurischia</taxon>
        <taxon>Theropoda</taxon>
        <taxon>Coelurosauria</taxon>
        <taxon>Aves</taxon>
        <taxon>Neognathae</taxon>
        <taxon>Neoaves</taxon>
        <taxon>Telluraves</taxon>
        <taxon>Australaves</taxon>
        <taxon>Passeriformes</taxon>
        <taxon>Passerellidae</taxon>
        <taxon>Spizella</taxon>
    </lineage>
</organism>
<dbReference type="GO" id="GO:0004523">
    <property type="term" value="F:RNA-DNA hybrid ribonuclease activity"/>
    <property type="evidence" value="ECO:0007669"/>
    <property type="project" value="UniProtKB-EC"/>
</dbReference>
<feature type="non-terminal residue" evidence="4">
    <location>
        <position position="1"/>
    </location>
</feature>
<dbReference type="Gene3D" id="3.30.70.270">
    <property type="match status" value="2"/>
</dbReference>
<evidence type="ECO:0000313" key="5">
    <source>
        <dbReference type="Proteomes" id="UP000618746"/>
    </source>
</evidence>
<proteinExistence type="inferred from homology"/>
<dbReference type="PROSITE" id="PS50878">
    <property type="entry name" value="RT_POL"/>
    <property type="match status" value="1"/>
</dbReference>
<dbReference type="InterPro" id="IPR000477">
    <property type="entry name" value="RT_dom"/>
</dbReference>
<sequence length="212" mass="23882">AALDIRDMFFMIPLREEDKPQFAFTWQGIQYTFNRLPQGYKHSPTIAHNALAALLDTIKVPEGIVIYQYIDDILVGGDNKDQVGSVAKAIWELLTQNGLDIPSAKCQGPGQEIKFLGAWWVAGAVAVPADTLEEIEKGQIPGNKRELQKLLGTLGYWRKHIPGFSVIARPLYDLLKKHRAWDWTAKHSESLKTLKDELKAYQKLGPLHPQDP</sequence>
<evidence type="ECO:0000313" key="4">
    <source>
        <dbReference type="EMBL" id="NXX72937.1"/>
    </source>
</evidence>
<dbReference type="InterPro" id="IPR043128">
    <property type="entry name" value="Rev_trsase/Diguanyl_cyclase"/>
</dbReference>
<evidence type="ECO:0000256" key="2">
    <source>
        <dbReference type="ARBA" id="ARBA00012180"/>
    </source>
</evidence>
<dbReference type="PANTHER" id="PTHR33064">
    <property type="entry name" value="POL PROTEIN"/>
    <property type="match status" value="1"/>
</dbReference>
<comment type="similarity">
    <text evidence="1">Belongs to the beta type-B retroviral polymerase family. HERV class-II K(HML-2) pol subfamily.</text>
</comment>
<evidence type="ECO:0000259" key="3">
    <source>
        <dbReference type="PROSITE" id="PS50878"/>
    </source>
</evidence>
<dbReference type="InterPro" id="IPR051320">
    <property type="entry name" value="Viral_Replic_Matur_Polypro"/>
</dbReference>
<name>A0A852K8C2_SPIPA</name>
<keyword evidence="5" id="KW-1185">Reference proteome</keyword>
<reference evidence="4" key="1">
    <citation type="submission" date="2020-02" db="EMBL/GenBank/DDBJ databases">
        <title>Bird 10,000 Genomes (B10K) Project - Family phase.</title>
        <authorList>
            <person name="Zhang G."/>
        </authorList>
    </citation>
    <scope>NUCLEOTIDE SEQUENCE</scope>
    <source>
        <strain evidence="4">B10K-DU-023-52</strain>
        <tissue evidence="4">Mixed tissue sample</tissue>
    </source>
</reference>
<gene>
    <name evidence="4" type="primary">Pol</name>
    <name evidence="4" type="ORF">SPIPAS_R07600</name>
</gene>
<evidence type="ECO:0000256" key="1">
    <source>
        <dbReference type="ARBA" id="ARBA00010879"/>
    </source>
</evidence>
<dbReference type="Gene3D" id="3.10.10.10">
    <property type="entry name" value="HIV Type 1 Reverse Transcriptase, subunit A, domain 1"/>
    <property type="match status" value="1"/>
</dbReference>
<comment type="caution">
    <text evidence="4">The sequence shown here is derived from an EMBL/GenBank/DDBJ whole genome shotgun (WGS) entry which is preliminary data.</text>
</comment>
<accession>A0A852K8C2</accession>
<dbReference type="Pfam" id="PF00078">
    <property type="entry name" value="RVT_1"/>
    <property type="match status" value="1"/>
</dbReference>
<dbReference type="OrthoDB" id="9950135at2759"/>
<dbReference type="SUPFAM" id="SSF56672">
    <property type="entry name" value="DNA/RNA polymerases"/>
    <property type="match status" value="1"/>
</dbReference>